<dbReference type="GO" id="GO:0009881">
    <property type="term" value="F:photoreceptor activity"/>
    <property type="evidence" value="ECO:0007669"/>
    <property type="project" value="UniProtKB-UniRule"/>
</dbReference>
<evidence type="ECO:0000256" key="1">
    <source>
        <dbReference type="ARBA" id="ARBA00009132"/>
    </source>
</evidence>
<dbReference type="RefSeq" id="WP_094456343.1">
    <property type="nucleotide sequence ID" value="NZ_NOXU01000028.1"/>
</dbReference>
<dbReference type="SUPFAM" id="SSF55785">
    <property type="entry name" value="PYP-like sensor domain (PAS domain)"/>
    <property type="match status" value="1"/>
</dbReference>
<dbReference type="NCBIfam" id="TIGR02373">
    <property type="entry name" value="photo_yellow"/>
    <property type="match status" value="1"/>
</dbReference>
<feature type="modified residue" description="S-(4-hydroxycinnamyl)cysteine" evidence="9">
    <location>
        <position position="73"/>
    </location>
</feature>
<keyword evidence="3 8" id="KW-0600">Photoreceptor protein</keyword>
<dbReference type="GO" id="GO:0007602">
    <property type="term" value="P:phototransduction"/>
    <property type="evidence" value="ECO:0007669"/>
    <property type="project" value="UniProtKB-UniRule"/>
</dbReference>
<evidence type="ECO:0000256" key="7">
    <source>
        <dbReference type="NCBIfam" id="TIGR02373"/>
    </source>
</evidence>
<dbReference type="EMBL" id="NOXU01000028">
    <property type="protein sequence ID" value="OYQ34493.1"/>
    <property type="molecule type" value="Genomic_DNA"/>
</dbReference>
<dbReference type="InterPro" id="IPR012130">
    <property type="entry name" value="PYP"/>
</dbReference>
<evidence type="ECO:0000256" key="4">
    <source>
        <dbReference type="ARBA" id="ARBA00022606"/>
    </source>
</evidence>
<keyword evidence="12" id="KW-1185">Reference proteome</keyword>
<organism evidence="11 12">
    <name type="scientific">Niveispirillum lacus</name>
    <dbReference type="NCBI Taxonomy" id="1981099"/>
    <lineage>
        <taxon>Bacteria</taxon>
        <taxon>Pseudomonadati</taxon>
        <taxon>Pseudomonadota</taxon>
        <taxon>Alphaproteobacteria</taxon>
        <taxon>Rhodospirillales</taxon>
        <taxon>Azospirillaceae</taxon>
        <taxon>Niveispirillum</taxon>
    </lineage>
</organism>
<dbReference type="InterPro" id="IPR013767">
    <property type="entry name" value="PAS_fold"/>
</dbReference>
<evidence type="ECO:0000259" key="10">
    <source>
        <dbReference type="Pfam" id="PF00989"/>
    </source>
</evidence>
<evidence type="ECO:0000256" key="2">
    <source>
        <dbReference type="ARBA" id="ARBA00019243"/>
    </source>
</evidence>
<evidence type="ECO:0000313" key="12">
    <source>
        <dbReference type="Proteomes" id="UP000216998"/>
    </source>
</evidence>
<accession>A0A255YZ17</accession>
<evidence type="ECO:0000256" key="9">
    <source>
        <dbReference type="PIRSR" id="PIRSR000087-50"/>
    </source>
</evidence>
<dbReference type="CDD" id="cd00130">
    <property type="entry name" value="PAS"/>
    <property type="match status" value="1"/>
</dbReference>
<keyword evidence="4 8" id="KW-0716">Sensory transduction</keyword>
<dbReference type="Proteomes" id="UP000216998">
    <property type="component" value="Unassembled WGS sequence"/>
</dbReference>
<proteinExistence type="inferred from homology"/>
<protein>
    <recommendedName>
        <fullName evidence="2 7">Photoactive yellow protein</fullName>
        <shortName evidence="8">PYP</shortName>
    </recommendedName>
</protein>
<dbReference type="AlphaFoldDB" id="A0A255YZ17"/>
<comment type="PTM">
    <text evidence="9">The 4-hydroxycinnamic acid (p-coumaric acid) chromophore is covalently bound via a thioester linkage.</text>
</comment>
<keyword evidence="5 8" id="KW-0157">Chromophore</keyword>
<dbReference type="InterPro" id="IPR000014">
    <property type="entry name" value="PAS"/>
</dbReference>
<dbReference type="OrthoDB" id="329226at2"/>
<evidence type="ECO:0000256" key="8">
    <source>
        <dbReference type="PIRNR" id="PIRNR000087"/>
    </source>
</evidence>
<dbReference type="PIRSF" id="PIRSF000087">
    <property type="entry name" value="PYP"/>
    <property type="match status" value="1"/>
</dbReference>
<keyword evidence="6 8" id="KW-0675">Receptor</keyword>
<evidence type="ECO:0000256" key="3">
    <source>
        <dbReference type="ARBA" id="ARBA00022543"/>
    </source>
</evidence>
<comment type="caution">
    <text evidence="11">The sequence shown here is derived from an EMBL/GenBank/DDBJ whole genome shotgun (WGS) entry which is preliminary data.</text>
</comment>
<dbReference type="GO" id="GO:0006355">
    <property type="term" value="P:regulation of DNA-templated transcription"/>
    <property type="evidence" value="ECO:0007669"/>
    <property type="project" value="UniProtKB-UniRule"/>
</dbReference>
<dbReference type="Gene3D" id="3.30.450.20">
    <property type="entry name" value="PAS domain"/>
    <property type="match status" value="1"/>
</dbReference>
<feature type="domain" description="PAS fold" evidence="10">
    <location>
        <begin position="26"/>
        <end position="117"/>
    </location>
</feature>
<dbReference type="Pfam" id="PF00989">
    <property type="entry name" value="PAS"/>
    <property type="match status" value="1"/>
</dbReference>
<comment type="similarity">
    <text evidence="1 8">Belongs to the photoactive yellow protein family.</text>
</comment>
<sequence>MVTDFQVVEFGKADIENVMSNMSPEQIDGLAFGAVQLDDSGRILQYNAAEGAITGRDPKAVAGKNFFTEVAPCTNTPVFKGAFDDGVKAGNLNTMIEYTFDYNMKPTKVKVHMKKALIGDTYWVFVKRL</sequence>
<evidence type="ECO:0000313" key="11">
    <source>
        <dbReference type="EMBL" id="OYQ34493.1"/>
    </source>
</evidence>
<dbReference type="InterPro" id="IPR035965">
    <property type="entry name" value="PAS-like_dom_sf"/>
</dbReference>
<reference evidence="11 12" key="1">
    <citation type="submission" date="2017-07" db="EMBL/GenBank/DDBJ databases">
        <title>Niveispirillum cyanobacteriorum sp. nov., isolated from cyanobacterial aggregates in a eutrophic lake.</title>
        <authorList>
            <person name="Cai H."/>
        </authorList>
    </citation>
    <scope>NUCLEOTIDE SEQUENCE [LARGE SCALE GENOMIC DNA]</scope>
    <source>
        <strain evidence="12">TH1-14</strain>
    </source>
</reference>
<evidence type="ECO:0000256" key="5">
    <source>
        <dbReference type="ARBA" id="ARBA00022991"/>
    </source>
</evidence>
<name>A0A255YZ17_9PROT</name>
<evidence type="ECO:0000256" key="6">
    <source>
        <dbReference type="ARBA" id="ARBA00023170"/>
    </source>
</evidence>
<gene>
    <name evidence="11" type="primary">pyp</name>
    <name evidence="11" type="ORF">CHU95_10730</name>
</gene>